<dbReference type="Pfam" id="PF04055">
    <property type="entry name" value="Radical_SAM"/>
    <property type="match status" value="1"/>
</dbReference>
<comment type="function">
    <text evidence="9">Probably acts as a heme chaperone, transferring heme to an unknown acceptor. Binds one molecule of heme per monomer, possibly covalently. Binds 1 [4Fe-4S] cluster. The cluster is coordinated with 3 cysteines and an exchangeable S-adenosyl-L-methionine.</text>
</comment>
<evidence type="ECO:0000256" key="2">
    <source>
        <dbReference type="ARBA" id="ARBA00017228"/>
    </source>
</evidence>
<sequence>MKPTPAPLGLYLHIPFCRSKCVYCDFYSLPRSEDRMDAYADALCAHLTETAPFAANHLVDTVYFGGGTPSYLGAKRLAKILKVILKKFRVAKDAEITLEANPDSAGDWKALRTLRKCGFNRISLGMQSADDTELAEIGRVHTMAQVSAAVEAARKAKFQNLSLDLIYGLPHQILEGWQKTLSAAADLEPEHLSCYGLKVEAGTPLFDRKDTAGLPGDEAQADMYLYAVEFLKAQGYEQYEISNFARPGFASRHNLKYWTLGEYAGFGPGAHSDFGGVRYAYTRDLEAYIRGVRDHAPMLSESERIPPLDRDTEWIMLGLRTTAGLDPKVFENRFRRRFACFLPFLRQCAGAGYAVEEDGCWRLTPRGFLVSNQIIGGMLDALAADKQRRAEAAARGDFRVHLD</sequence>
<dbReference type="SFLD" id="SFLDS00029">
    <property type="entry name" value="Radical_SAM"/>
    <property type="match status" value="2"/>
</dbReference>
<dbReference type="Pfam" id="PF06969">
    <property type="entry name" value="HemN_C"/>
    <property type="match status" value="1"/>
</dbReference>
<evidence type="ECO:0000256" key="8">
    <source>
        <dbReference type="ARBA" id="ARBA00023186"/>
    </source>
</evidence>
<evidence type="ECO:0000256" key="4">
    <source>
        <dbReference type="ARBA" id="ARBA00022691"/>
    </source>
</evidence>
<comment type="similarity">
    <text evidence="1">Belongs to the anaerobic coproporphyrinogen-III oxidase family. HemW subfamily.</text>
</comment>
<keyword evidence="4 9" id="KW-0949">S-adenosyl-L-methionine</keyword>
<dbReference type="SMART" id="SM00729">
    <property type="entry name" value="Elp3"/>
    <property type="match status" value="1"/>
</dbReference>
<reference evidence="11 12" key="1">
    <citation type="journal article" date="2021" name="Sci. Rep.">
        <title>The distribution of antibiotic resistance genes in chicken gut microbiota commensals.</title>
        <authorList>
            <person name="Juricova H."/>
            <person name="Matiasovicova J."/>
            <person name="Kubasova T."/>
            <person name="Cejkova D."/>
            <person name="Rychlik I."/>
        </authorList>
    </citation>
    <scope>NUCLEOTIDE SEQUENCE [LARGE SCALE GENOMIC DNA]</scope>
    <source>
        <strain evidence="11 12">An411</strain>
    </source>
</reference>
<dbReference type="SFLD" id="SFLDF00562">
    <property type="entry name" value="HemN-like__clustered_with_heat"/>
    <property type="match status" value="1"/>
</dbReference>
<dbReference type="PANTHER" id="PTHR13932">
    <property type="entry name" value="COPROPORPHYRINIGEN III OXIDASE"/>
    <property type="match status" value="1"/>
</dbReference>
<dbReference type="Gene3D" id="3.20.20.70">
    <property type="entry name" value="Aldolase class I"/>
    <property type="match status" value="1"/>
</dbReference>
<protein>
    <recommendedName>
        <fullName evidence="2 9">Heme chaperone HemW</fullName>
    </recommendedName>
</protein>
<keyword evidence="6 9" id="KW-0408">Iron</keyword>
<keyword evidence="3 9" id="KW-0349">Heme</keyword>
<evidence type="ECO:0000256" key="7">
    <source>
        <dbReference type="ARBA" id="ARBA00023014"/>
    </source>
</evidence>
<keyword evidence="8 9" id="KW-0143">Chaperone</keyword>
<dbReference type="Proteomes" id="UP000719500">
    <property type="component" value="Unassembled WGS sequence"/>
</dbReference>
<keyword evidence="9" id="KW-0963">Cytoplasm</keyword>
<dbReference type="InterPro" id="IPR010723">
    <property type="entry name" value="HemN_C"/>
</dbReference>
<dbReference type="SFLD" id="SFLDG01065">
    <property type="entry name" value="anaerobic_coproporphyrinogen-I"/>
    <property type="match status" value="2"/>
</dbReference>
<evidence type="ECO:0000256" key="3">
    <source>
        <dbReference type="ARBA" id="ARBA00022617"/>
    </source>
</evidence>
<keyword evidence="9" id="KW-0004">4Fe-4S</keyword>
<keyword evidence="12" id="KW-1185">Reference proteome</keyword>
<evidence type="ECO:0000256" key="6">
    <source>
        <dbReference type="ARBA" id="ARBA00023004"/>
    </source>
</evidence>
<keyword evidence="5 9" id="KW-0479">Metal-binding</keyword>
<dbReference type="SUPFAM" id="SSF102114">
    <property type="entry name" value="Radical SAM enzymes"/>
    <property type="match status" value="1"/>
</dbReference>
<dbReference type="InterPro" id="IPR034505">
    <property type="entry name" value="Coproporphyrinogen-III_oxidase"/>
</dbReference>
<comment type="caution">
    <text evidence="11">The sequence shown here is derived from an EMBL/GenBank/DDBJ whole genome shotgun (WGS) entry which is preliminary data.</text>
</comment>
<dbReference type="PANTHER" id="PTHR13932:SF5">
    <property type="entry name" value="RADICAL S-ADENOSYL METHIONINE DOMAIN-CONTAINING PROTEIN 1, MITOCHONDRIAL"/>
    <property type="match status" value="1"/>
</dbReference>
<dbReference type="PROSITE" id="PS51918">
    <property type="entry name" value="RADICAL_SAM"/>
    <property type="match status" value="1"/>
</dbReference>
<dbReference type="InterPro" id="IPR004559">
    <property type="entry name" value="HemW-like"/>
</dbReference>
<dbReference type="SFLD" id="SFLDF00288">
    <property type="entry name" value="HemN-like__clustered_with_nucl"/>
    <property type="match status" value="1"/>
</dbReference>
<evidence type="ECO:0000256" key="5">
    <source>
        <dbReference type="ARBA" id="ARBA00022723"/>
    </source>
</evidence>
<dbReference type="InterPro" id="IPR013785">
    <property type="entry name" value="Aldolase_TIM"/>
</dbReference>
<dbReference type="InterPro" id="IPR006638">
    <property type="entry name" value="Elp3/MiaA/NifB-like_rSAM"/>
</dbReference>
<gene>
    <name evidence="11" type="primary">hemW</name>
    <name evidence="11" type="ORF">H9X91_08125</name>
</gene>
<accession>A0ABS2FVU0</accession>
<comment type="subcellular location">
    <subcellularLocation>
        <location evidence="9">Cytoplasm</location>
    </subcellularLocation>
</comment>
<evidence type="ECO:0000256" key="1">
    <source>
        <dbReference type="ARBA" id="ARBA00006100"/>
    </source>
</evidence>
<dbReference type="InterPro" id="IPR007197">
    <property type="entry name" value="rSAM"/>
</dbReference>
<dbReference type="CDD" id="cd01335">
    <property type="entry name" value="Radical_SAM"/>
    <property type="match status" value="1"/>
</dbReference>
<keyword evidence="7 9" id="KW-0411">Iron-sulfur</keyword>
<dbReference type="InterPro" id="IPR058240">
    <property type="entry name" value="rSAM_sf"/>
</dbReference>
<dbReference type="EMBL" id="JACSNX010000010">
    <property type="protein sequence ID" value="MBM6851400.1"/>
    <property type="molecule type" value="Genomic_DNA"/>
</dbReference>
<evidence type="ECO:0000313" key="11">
    <source>
        <dbReference type="EMBL" id="MBM6851400.1"/>
    </source>
</evidence>
<evidence type="ECO:0000256" key="9">
    <source>
        <dbReference type="RuleBase" id="RU364116"/>
    </source>
</evidence>
<evidence type="ECO:0000313" key="12">
    <source>
        <dbReference type="Proteomes" id="UP000719500"/>
    </source>
</evidence>
<evidence type="ECO:0000259" key="10">
    <source>
        <dbReference type="PROSITE" id="PS51918"/>
    </source>
</evidence>
<organism evidence="11 12">
    <name type="scientific">Oscillibacter valericigenes</name>
    <dbReference type="NCBI Taxonomy" id="351091"/>
    <lineage>
        <taxon>Bacteria</taxon>
        <taxon>Bacillati</taxon>
        <taxon>Bacillota</taxon>
        <taxon>Clostridia</taxon>
        <taxon>Eubacteriales</taxon>
        <taxon>Oscillospiraceae</taxon>
        <taxon>Oscillibacter</taxon>
    </lineage>
</organism>
<name>A0ABS2FVU0_9FIRM</name>
<dbReference type="RefSeq" id="WP_204804182.1">
    <property type="nucleotide sequence ID" value="NZ_JACSNX010000010.1"/>
</dbReference>
<feature type="domain" description="Radical SAM core" evidence="10">
    <location>
        <begin position="2"/>
        <end position="237"/>
    </location>
</feature>
<proteinExistence type="inferred from homology"/>
<dbReference type="NCBIfam" id="TIGR00539">
    <property type="entry name" value="hemN_rel"/>
    <property type="match status" value="1"/>
</dbReference>